<dbReference type="EMBL" id="JAMZDX010000005">
    <property type="protein sequence ID" value="MCP2312511.1"/>
    <property type="molecule type" value="Genomic_DNA"/>
</dbReference>
<organism evidence="1 2">
    <name type="scientific">Kitasatospora paracochleata</name>
    <dbReference type="NCBI Taxonomy" id="58354"/>
    <lineage>
        <taxon>Bacteria</taxon>
        <taxon>Bacillati</taxon>
        <taxon>Actinomycetota</taxon>
        <taxon>Actinomycetes</taxon>
        <taxon>Kitasatosporales</taxon>
        <taxon>Streptomycetaceae</taxon>
        <taxon>Kitasatospora</taxon>
    </lineage>
</organism>
<dbReference type="RefSeq" id="WP_253801634.1">
    <property type="nucleotide sequence ID" value="NZ_JAMZDX010000005.1"/>
</dbReference>
<proteinExistence type="predicted"/>
<comment type="caution">
    <text evidence="1">The sequence shown here is derived from an EMBL/GenBank/DDBJ whole genome shotgun (WGS) entry which is preliminary data.</text>
</comment>
<sequence length="90" mass="9499">MFAIHLAVRDPAAGPPAAADAHAVQDGLWAHARPEHGLEHVRAGVTPEGIGVVLYVQAASHREAAARARELLERALTARGRSGFSITLHP</sequence>
<gene>
    <name evidence="1" type="ORF">FHR36_005677</name>
</gene>
<evidence type="ECO:0000313" key="1">
    <source>
        <dbReference type="EMBL" id="MCP2312511.1"/>
    </source>
</evidence>
<protein>
    <submittedName>
        <fullName evidence="1">Uncharacterized protein</fullName>
    </submittedName>
</protein>
<evidence type="ECO:0000313" key="2">
    <source>
        <dbReference type="Proteomes" id="UP001206483"/>
    </source>
</evidence>
<accession>A0ABT1J638</accession>
<reference evidence="1 2" key="1">
    <citation type="submission" date="2022-06" db="EMBL/GenBank/DDBJ databases">
        <title>Sequencing the genomes of 1000 actinobacteria strains.</title>
        <authorList>
            <person name="Klenk H.-P."/>
        </authorList>
    </citation>
    <scope>NUCLEOTIDE SEQUENCE [LARGE SCALE GENOMIC DNA]</scope>
    <source>
        <strain evidence="1 2">DSM 41656</strain>
    </source>
</reference>
<name>A0ABT1J638_9ACTN</name>
<keyword evidence="2" id="KW-1185">Reference proteome</keyword>
<dbReference type="Proteomes" id="UP001206483">
    <property type="component" value="Unassembled WGS sequence"/>
</dbReference>